<organism evidence="2 3">
    <name type="scientific">Strongyloides papillosus</name>
    <name type="common">Intestinal threadworm</name>
    <dbReference type="NCBI Taxonomy" id="174720"/>
    <lineage>
        <taxon>Eukaryota</taxon>
        <taxon>Metazoa</taxon>
        <taxon>Ecdysozoa</taxon>
        <taxon>Nematoda</taxon>
        <taxon>Chromadorea</taxon>
        <taxon>Rhabditida</taxon>
        <taxon>Tylenchina</taxon>
        <taxon>Panagrolaimomorpha</taxon>
        <taxon>Strongyloidoidea</taxon>
        <taxon>Strongyloididae</taxon>
        <taxon>Strongyloides</taxon>
    </lineage>
</organism>
<dbReference type="WBParaSite" id="SPAL_0000811600.1">
    <property type="protein sequence ID" value="SPAL_0000811600.1"/>
    <property type="gene ID" value="SPAL_0000811600"/>
</dbReference>
<evidence type="ECO:0000313" key="2">
    <source>
        <dbReference type="Proteomes" id="UP000046392"/>
    </source>
</evidence>
<reference evidence="3" key="1">
    <citation type="submission" date="2017-02" db="UniProtKB">
        <authorList>
            <consortium name="WormBaseParasite"/>
        </authorList>
    </citation>
    <scope>IDENTIFICATION</scope>
</reference>
<feature type="chain" id="PRO_5005894709" evidence="1">
    <location>
        <begin position="21"/>
        <end position="229"/>
    </location>
</feature>
<name>A0A0N5BQF1_STREA</name>
<keyword evidence="2" id="KW-1185">Reference proteome</keyword>
<protein>
    <submittedName>
        <fullName evidence="3">Recep_L_domain domain-containing protein</fullName>
    </submittedName>
</protein>
<accession>A0A0N5BQF1</accession>
<evidence type="ECO:0000256" key="1">
    <source>
        <dbReference type="SAM" id="SignalP"/>
    </source>
</evidence>
<evidence type="ECO:0000313" key="3">
    <source>
        <dbReference type="WBParaSite" id="SPAL_0000811600.1"/>
    </source>
</evidence>
<dbReference type="Proteomes" id="UP000046392">
    <property type="component" value="Unplaced"/>
</dbReference>
<proteinExistence type="predicted"/>
<keyword evidence="1" id="KW-0732">Signal</keyword>
<feature type="signal peptide" evidence="1">
    <location>
        <begin position="1"/>
        <end position="20"/>
    </location>
</feature>
<sequence length="229" mass="26401">MIKIIGIVVIILQLLYNLEGCTFTDYIHIKRFRIRGSVVCMEDGGVPSIYRVQLLIQFSSENEYLLDEVDVNPSDGTFSLFGLCMIPEKFAEEKMRLLLIILEKPYIQDRLDRLEVLSHKEEFNYLIEYSDICYLKGDKQRLFFADDIELISNNGVLHIFNLYISNNAVYDVFGEVRELTGLLIANDGGKSASLFQLKSFLDRYKMITGESQLILGNKKNGFVTYQDFV</sequence>
<dbReference type="AlphaFoldDB" id="A0A0N5BQF1"/>